<keyword evidence="3 6" id="KW-1133">Transmembrane helix</keyword>
<name>A0ABY5BPS4_9LACO</name>
<keyword evidence="4 6" id="KW-0472">Membrane</keyword>
<dbReference type="InterPro" id="IPR010445">
    <property type="entry name" value="LapA_dom"/>
</dbReference>
<evidence type="ECO:0000313" key="9">
    <source>
        <dbReference type="Proteomes" id="UP001056707"/>
    </source>
</evidence>
<evidence type="ECO:0000256" key="3">
    <source>
        <dbReference type="ARBA" id="ARBA00022989"/>
    </source>
</evidence>
<keyword evidence="9" id="KW-1185">Reference proteome</keyword>
<dbReference type="PANTHER" id="PTHR41335:SF1">
    <property type="entry name" value="MEMBRANE PROTEIN"/>
    <property type="match status" value="1"/>
</dbReference>
<dbReference type="PANTHER" id="PTHR41335">
    <property type="entry name" value="MEMBRANE PROTEIN-RELATED"/>
    <property type="match status" value="1"/>
</dbReference>
<evidence type="ECO:0000259" key="7">
    <source>
        <dbReference type="Pfam" id="PF06305"/>
    </source>
</evidence>
<dbReference type="RefSeq" id="WP_252750369.1">
    <property type="nucleotide sequence ID" value="NZ_CP097116.1"/>
</dbReference>
<accession>A0ABY5BPS4</accession>
<feature type="region of interest" description="Disordered" evidence="5">
    <location>
        <begin position="98"/>
        <end position="124"/>
    </location>
</feature>
<feature type="domain" description="Lipopolysaccharide assembly protein A" evidence="7">
    <location>
        <begin position="24"/>
        <end position="85"/>
    </location>
</feature>
<evidence type="ECO:0000256" key="6">
    <source>
        <dbReference type="SAM" id="Phobius"/>
    </source>
</evidence>
<evidence type="ECO:0000256" key="4">
    <source>
        <dbReference type="ARBA" id="ARBA00023136"/>
    </source>
</evidence>
<feature type="transmembrane region" description="Helical" evidence="6">
    <location>
        <begin position="39"/>
        <end position="59"/>
    </location>
</feature>
<reference evidence="8" key="1">
    <citation type="submission" date="2022-05" db="EMBL/GenBank/DDBJ databases">
        <authorList>
            <person name="Oliphant S.A."/>
            <person name="Watson-Haigh N.S."/>
            <person name="Sumby K.M."/>
            <person name="Gardner J.M."/>
            <person name="Jiranek V."/>
        </authorList>
    </citation>
    <scope>NUCLEOTIDE SEQUENCE</scope>
    <source>
        <strain evidence="8">KI16_H9</strain>
    </source>
</reference>
<gene>
    <name evidence="8" type="ORF">M3M35_02080</name>
</gene>
<dbReference type="Pfam" id="PF06305">
    <property type="entry name" value="LapA_dom"/>
    <property type="match status" value="1"/>
</dbReference>
<protein>
    <submittedName>
        <fullName evidence="8">LapA family protein</fullName>
    </submittedName>
</protein>
<sequence length="124" mass="13734">MKKQVGVITALVLIIIMALFVLMNMTSTKINFGFTTVEFPLILIILGSLFVGAILMFLFSSFSTFKKHRESKAATKEINALNKEISSLKDQLLDQDQDQLANQKAAAAAKQKDQPQQPTDSTQN</sequence>
<organism evidence="8 9">
    <name type="scientific">Fructilactobacillus myrtifloralis</name>
    <dbReference type="NCBI Taxonomy" id="2940301"/>
    <lineage>
        <taxon>Bacteria</taxon>
        <taxon>Bacillati</taxon>
        <taxon>Bacillota</taxon>
        <taxon>Bacilli</taxon>
        <taxon>Lactobacillales</taxon>
        <taxon>Lactobacillaceae</taxon>
        <taxon>Fructilactobacillus</taxon>
    </lineage>
</organism>
<feature type="transmembrane region" description="Helical" evidence="6">
    <location>
        <begin position="7"/>
        <end position="27"/>
    </location>
</feature>
<dbReference type="EMBL" id="CP097116">
    <property type="protein sequence ID" value="USS85474.1"/>
    <property type="molecule type" value="Genomic_DNA"/>
</dbReference>
<dbReference type="Proteomes" id="UP001056707">
    <property type="component" value="Chromosome"/>
</dbReference>
<evidence type="ECO:0000256" key="5">
    <source>
        <dbReference type="SAM" id="MobiDB-lite"/>
    </source>
</evidence>
<evidence type="ECO:0000313" key="8">
    <source>
        <dbReference type="EMBL" id="USS85474.1"/>
    </source>
</evidence>
<evidence type="ECO:0000256" key="2">
    <source>
        <dbReference type="ARBA" id="ARBA00022692"/>
    </source>
</evidence>
<keyword evidence="2 6" id="KW-0812">Transmembrane</keyword>
<keyword evidence="1" id="KW-1003">Cell membrane</keyword>
<proteinExistence type="predicted"/>
<evidence type="ECO:0000256" key="1">
    <source>
        <dbReference type="ARBA" id="ARBA00022475"/>
    </source>
</evidence>